<reference evidence="5" key="1">
    <citation type="submission" date="2013-09" db="EMBL/GenBank/DDBJ databases">
        <title>Corchorus olitorius genome sequencing.</title>
        <authorList>
            <person name="Alam M."/>
            <person name="Haque M.S."/>
            <person name="Islam M.S."/>
            <person name="Emdad E.M."/>
            <person name="Islam M.M."/>
            <person name="Ahmed B."/>
            <person name="Halim A."/>
            <person name="Hossen Q.M.M."/>
            <person name="Hossain M.Z."/>
            <person name="Ahmed R."/>
            <person name="Khan M.M."/>
            <person name="Islam R."/>
            <person name="Rashid M.M."/>
            <person name="Khan S.A."/>
            <person name="Rahman M.S."/>
            <person name="Alam M."/>
            <person name="Yahiya A.S."/>
            <person name="Khan M.S."/>
            <person name="Azam M.S."/>
            <person name="Haque T."/>
            <person name="Lashkar M.Z.H."/>
            <person name="Akhand A.I."/>
            <person name="Morshed G."/>
            <person name="Roy S."/>
            <person name="Uddin K.S."/>
            <person name="Rabeya T."/>
            <person name="Hossain A.S."/>
            <person name="Chowdhury A."/>
            <person name="Snigdha A.R."/>
            <person name="Mortoza M.S."/>
            <person name="Matin S.A."/>
            <person name="Hoque S.M.E."/>
            <person name="Islam M.K."/>
            <person name="Roy D.K."/>
            <person name="Haider R."/>
            <person name="Moosa M.M."/>
            <person name="Elias S.M."/>
            <person name="Hasan A.M."/>
            <person name="Jahan S."/>
            <person name="Shafiuddin M."/>
            <person name="Mahmood N."/>
            <person name="Shommy N.S."/>
        </authorList>
    </citation>
    <scope>NUCLEOTIDE SEQUENCE [LARGE SCALE GENOMIC DNA]</scope>
    <source>
        <strain evidence="5">cv. O-4</strain>
    </source>
</reference>
<gene>
    <name evidence="4" type="ORF">COLO4_16208</name>
</gene>
<dbReference type="STRING" id="93759.A0A1R3JIK6"/>
<accession>A0A1R3JIK6</accession>
<dbReference type="EMBL" id="AWUE01015986">
    <property type="protein sequence ID" value="OMO94671.1"/>
    <property type="molecule type" value="Genomic_DNA"/>
</dbReference>
<dbReference type="InterPro" id="IPR018391">
    <property type="entry name" value="PQQ_b-propeller_rpt"/>
</dbReference>
<dbReference type="GO" id="GO:0010183">
    <property type="term" value="P:pollen tube guidance"/>
    <property type="evidence" value="ECO:0007669"/>
    <property type="project" value="TreeGrafter"/>
</dbReference>
<evidence type="ECO:0000313" key="5">
    <source>
        <dbReference type="Proteomes" id="UP000187203"/>
    </source>
</evidence>
<proteinExistence type="predicted"/>
<dbReference type="GO" id="GO:0005886">
    <property type="term" value="C:plasma membrane"/>
    <property type="evidence" value="ECO:0007669"/>
    <property type="project" value="TreeGrafter"/>
</dbReference>
<dbReference type="SUPFAM" id="SSF50998">
    <property type="entry name" value="Quinoprotein alcohol dehydrogenase-like"/>
    <property type="match status" value="1"/>
</dbReference>
<name>A0A1R3JIK6_9ROSI</name>
<dbReference type="InterPro" id="IPR011047">
    <property type="entry name" value="Quinoprotein_ADH-like_sf"/>
</dbReference>
<keyword evidence="5" id="KW-1185">Reference proteome</keyword>
<protein>
    <submittedName>
        <fullName evidence="4">Quinonprotein alcohol dehydrogenase-like-superfamily</fullName>
    </submittedName>
</protein>
<keyword evidence="1" id="KW-0175">Coiled coil</keyword>
<sequence>MPAIHFLSFFIFMVAFDFRFSQSTWPPNSPPYTHLFSGQAHFTTPNRLSKPLIRDDGRIYACSDNMLFAFENNGSIAWSLPLSFKCNMSKAPVHGGRAKIYLIAENRLVKINTMKIATSEPASQILFGPGPGQQGGDEIIGFAVSTLSSIVLINVKNRGLFAYMTRGQLLWSAGPVLNQYGYKQGCKNDVLDCYFASVPVIDQCEATVYISNTKGELYSMSIRSPHCKWIQDLSSFDKVYTVTPGNNGRLYVTIPAKSLILALDVSSGNVLWHNSIGPLSSAETSPVVDFNGWVTIGSLDGFLYSFSPTGTLKKFPKAAALDHVIQFSPFLDCSGYAIYFCQTEMEGKVVHTNDQYTYVSAMKPKGSVFTLMVPATGKTYWSESHHGPLLSSLSKSDLQNFVLDEGMLLAFATASQTGNPLTCRSKDQKLASSCSQGTRKRLSIYTGNPATQIASRIKCAKELNGRIVTSLPAVRFCCIFWRKKKVRDQDLGRFLEKRRCLQLKKKEFDRTITELEQKAAGDAVANEAIEKLGDLVRERQGIERKLSTTYSLGRDRAGSKSKSLLPLYGGRSRSYSFQGAKKESVTFFHTLSNTCSEESSSDEWETTSSDYEEVEEPVDKGKAKAAIETESSSEGEQLGRKYQSRRSPSEPFGSCSRGYMNSLSVEQESGHDHEEEVVESLPSSSRSIWLKRRRNLSSSN</sequence>
<evidence type="ECO:0000256" key="3">
    <source>
        <dbReference type="SAM" id="SignalP"/>
    </source>
</evidence>
<feature type="coiled-coil region" evidence="1">
    <location>
        <begin position="498"/>
        <end position="545"/>
    </location>
</feature>
<feature type="compositionally biased region" description="Acidic residues" evidence="2">
    <location>
        <begin position="599"/>
        <end position="616"/>
    </location>
</feature>
<feature type="region of interest" description="Disordered" evidence="2">
    <location>
        <begin position="598"/>
        <end position="686"/>
    </location>
</feature>
<dbReference type="Gene3D" id="2.130.10.10">
    <property type="entry name" value="YVTN repeat-like/Quinoprotein amine dehydrogenase"/>
    <property type="match status" value="1"/>
</dbReference>
<dbReference type="InterPro" id="IPR015943">
    <property type="entry name" value="WD40/YVTN_repeat-like_dom_sf"/>
</dbReference>
<feature type="chain" id="PRO_5012413077" evidence="3">
    <location>
        <begin position="24"/>
        <end position="700"/>
    </location>
</feature>
<evidence type="ECO:0000256" key="1">
    <source>
        <dbReference type="SAM" id="Coils"/>
    </source>
</evidence>
<dbReference type="AlphaFoldDB" id="A0A1R3JIK6"/>
<dbReference type="GO" id="GO:0009793">
    <property type="term" value="P:embryo development ending in seed dormancy"/>
    <property type="evidence" value="ECO:0007669"/>
    <property type="project" value="TreeGrafter"/>
</dbReference>
<feature type="signal peptide" evidence="3">
    <location>
        <begin position="1"/>
        <end position="23"/>
    </location>
</feature>
<dbReference type="InterPro" id="IPR045301">
    <property type="entry name" value="GEX3-like"/>
</dbReference>
<feature type="compositionally biased region" description="Basic and acidic residues" evidence="2">
    <location>
        <begin position="617"/>
        <end position="627"/>
    </location>
</feature>
<organism evidence="4 5">
    <name type="scientific">Corchorus olitorius</name>
    <dbReference type="NCBI Taxonomy" id="93759"/>
    <lineage>
        <taxon>Eukaryota</taxon>
        <taxon>Viridiplantae</taxon>
        <taxon>Streptophyta</taxon>
        <taxon>Embryophyta</taxon>
        <taxon>Tracheophyta</taxon>
        <taxon>Spermatophyta</taxon>
        <taxon>Magnoliopsida</taxon>
        <taxon>eudicotyledons</taxon>
        <taxon>Gunneridae</taxon>
        <taxon>Pentapetalae</taxon>
        <taxon>rosids</taxon>
        <taxon>malvids</taxon>
        <taxon>Malvales</taxon>
        <taxon>Malvaceae</taxon>
        <taxon>Grewioideae</taxon>
        <taxon>Apeibeae</taxon>
        <taxon>Corchorus</taxon>
    </lineage>
</organism>
<dbReference type="PANTHER" id="PTHR37253:SF1">
    <property type="entry name" value="PROTEIN GAMETE EXPRESSED 3"/>
    <property type="match status" value="1"/>
</dbReference>
<evidence type="ECO:0000256" key="2">
    <source>
        <dbReference type="SAM" id="MobiDB-lite"/>
    </source>
</evidence>
<dbReference type="Proteomes" id="UP000187203">
    <property type="component" value="Unassembled WGS sequence"/>
</dbReference>
<dbReference type="SMART" id="SM00564">
    <property type="entry name" value="PQQ"/>
    <property type="match status" value="3"/>
</dbReference>
<evidence type="ECO:0000313" key="4">
    <source>
        <dbReference type="EMBL" id="OMO94671.1"/>
    </source>
</evidence>
<dbReference type="OrthoDB" id="19653at2759"/>
<keyword evidence="3" id="KW-0732">Signal</keyword>
<dbReference type="PANTHER" id="PTHR37253">
    <property type="entry name" value="PROTEIN GAMETE EXPRESSED 3"/>
    <property type="match status" value="1"/>
</dbReference>
<comment type="caution">
    <text evidence="4">The sequence shown here is derived from an EMBL/GenBank/DDBJ whole genome shotgun (WGS) entry which is preliminary data.</text>
</comment>